<dbReference type="PANTHER" id="PTHR30250">
    <property type="entry name" value="PST FAMILY PREDICTED COLANIC ACID TRANSPORTER"/>
    <property type="match status" value="1"/>
</dbReference>
<feature type="transmembrane region" description="Helical" evidence="6">
    <location>
        <begin position="12"/>
        <end position="33"/>
    </location>
</feature>
<accession>A0ABS3CI51</accession>
<feature type="transmembrane region" description="Helical" evidence="6">
    <location>
        <begin position="118"/>
        <end position="138"/>
    </location>
</feature>
<evidence type="ECO:0000256" key="2">
    <source>
        <dbReference type="ARBA" id="ARBA00022475"/>
    </source>
</evidence>
<evidence type="ECO:0000313" key="8">
    <source>
        <dbReference type="Proteomes" id="UP000664480"/>
    </source>
</evidence>
<name>A0ABS3CI51_9BACT</name>
<feature type="transmembrane region" description="Helical" evidence="6">
    <location>
        <begin position="450"/>
        <end position="475"/>
    </location>
</feature>
<keyword evidence="5 6" id="KW-0472">Membrane</keyword>
<comment type="caution">
    <text evidence="7">The sequence shown here is derived from an EMBL/GenBank/DDBJ whole genome shotgun (WGS) entry which is preliminary data.</text>
</comment>
<comment type="subcellular location">
    <subcellularLocation>
        <location evidence="1">Cell membrane</location>
        <topology evidence="1">Multi-pass membrane protein</topology>
    </subcellularLocation>
</comment>
<evidence type="ECO:0000256" key="3">
    <source>
        <dbReference type="ARBA" id="ARBA00022692"/>
    </source>
</evidence>
<feature type="transmembrane region" description="Helical" evidence="6">
    <location>
        <begin position="45"/>
        <end position="65"/>
    </location>
</feature>
<evidence type="ECO:0000256" key="6">
    <source>
        <dbReference type="SAM" id="Phobius"/>
    </source>
</evidence>
<gene>
    <name evidence="7" type="ORF">J0A69_10790</name>
</gene>
<reference evidence="7 8" key="1">
    <citation type="submission" date="2021-03" db="EMBL/GenBank/DDBJ databases">
        <title>novel species isolated from a fishpond in China.</title>
        <authorList>
            <person name="Lu H."/>
            <person name="Cai Z."/>
        </authorList>
    </citation>
    <scope>NUCLEOTIDE SEQUENCE [LARGE SCALE GENOMIC DNA]</scope>
    <source>
        <strain evidence="7 8">YJ13C</strain>
    </source>
</reference>
<feature type="transmembrane region" description="Helical" evidence="6">
    <location>
        <begin position="367"/>
        <end position="386"/>
    </location>
</feature>
<evidence type="ECO:0000313" key="7">
    <source>
        <dbReference type="EMBL" id="MBN7815920.1"/>
    </source>
</evidence>
<evidence type="ECO:0000256" key="1">
    <source>
        <dbReference type="ARBA" id="ARBA00004651"/>
    </source>
</evidence>
<feature type="transmembrane region" description="Helical" evidence="6">
    <location>
        <begin position="176"/>
        <end position="198"/>
    </location>
</feature>
<feature type="transmembrane region" description="Helical" evidence="6">
    <location>
        <begin position="305"/>
        <end position="326"/>
    </location>
</feature>
<dbReference type="PANTHER" id="PTHR30250:SF11">
    <property type="entry name" value="O-ANTIGEN TRANSPORTER-RELATED"/>
    <property type="match status" value="1"/>
</dbReference>
<protein>
    <submittedName>
        <fullName evidence="7">Polysaccharide biosynthesis C-terminal domain-containing protein</fullName>
    </submittedName>
</protein>
<keyword evidence="8" id="KW-1185">Reference proteome</keyword>
<feature type="transmembrane region" description="Helical" evidence="6">
    <location>
        <begin position="338"/>
        <end position="360"/>
    </location>
</feature>
<keyword evidence="4 6" id="KW-1133">Transmembrane helix</keyword>
<keyword evidence="3 6" id="KW-0812">Transmembrane</keyword>
<feature type="transmembrane region" description="Helical" evidence="6">
    <location>
        <begin position="219"/>
        <end position="236"/>
    </location>
</feature>
<dbReference type="InterPro" id="IPR050833">
    <property type="entry name" value="Poly_Biosynth_Transport"/>
</dbReference>
<evidence type="ECO:0000256" key="4">
    <source>
        <dbReference type="ARBA" id="ARBA00022989"/>
    </source>
</evidence>
<sequence length="494" mass="55815">MGKIANQSLQTAIFSYIGVVIGYFNVLWLFPYALEASQLGTFRTIQDLGLLFVPFAQLGLGHGITRFFPRLESKHSAFLSFSLLLATSGFLLVASIFILFKNQIIGLFAVNSPEVVDFLQVVLLITFFALLSSILDAYARSYIKIAVPTFFREVFLRLLTGLLVGSYFLNWISFPLVMNGLVLVYGMSTLGVLVYLLWLGVLKFDFKWNNFPAGFRSSFLKFSLVTFLATAASTLIMKIDSIMVSSMVNLEANAIYTIAFSMALVIELPRRAISQVVMPVIADHFAKNNLSEINKLYRQVSNRQLYICLFIFICIWANIDNLYYLIPNREIYETGKWVVFLIGLGKLFDVMFSVNGEILVFSKYYRFNLIATILMSFLIIGLNYWFIPIYGIEGAAFASALVMLFFNLTKYLYLKIKLGFDPFSMETLRILTVGLFSSSAGRAFELEISPVVAIIITSLIVLAAYMFFSMIVGAGTEEWNWIKNRLFKSKKSGS</sequence>
<feature type="transmembrane region" description="Helical" evidence="6">
    <location>
        <begin position="242"/>
        <end position="266"/>
    </location>
</feature>
<proteinExistence type="predicted"/>
<feature type="transmembrane region" description="Helical" evidence="6">
    <location>
        <begin position="150"/>
        <end position="170"/>
    </location>
</feature>
<organism evidence="7 8">
    <name type="scientific">Algoriphagus pacificus</name>
    <dbReference type="NCBI Taxonomy" id="2811234"/>
    <lineage>
        <taxon>Bacteria</taxon>
        <taxon>Pseudomonadati</taxon>
        <taxon>Bacteroidota</taxon>
        <taxon>Cytophagia</taxon>
        <taxon>Cytophagales</taxon>
        <taxon>Cyclobacteriaceae</taxon>
        <taxon>Algoriphagus</taxon>
    </lineage>
</organism>
<feature type="transmembrane region" description="Helical" evidence="6">
    <location>
        <begin position="392"/>
        <end position="414"/>
    </location>
</feature>
<keyword evidence="2" id="KW-1003">Cell membrane</keyword>
<evidence type="ECO:0000256" key="5">
    <source>
        <dbReference type="ARBA" id="ARBA00023136"/>
    </source>
</evidence>
<dbReference type="EMBL" id="JAFKCU010000002">
    <property type="protein sequence ID" value="MBN7815920.1"/>
    <property type="molecule type" value="Genomic_DNA"/>
</dbReference>
<dbReference type="RefSeq" id="WP_206586561.1">
    <property type="nucleotide sequence ID" value="NZ_JAFKCU010000002.1"/>
</dbReference>
<dbReference type="Proteomes" id="UP000664480">
    <property type="component" value="Unassembled WGS sequence"/>
</dbReference>
<feature type="transmembrane region" description="Helical" evidence="6">
    <location>
        <begin position="77"/>
        <end position="98"/>
    </location>
</feature>